<evidence type="ECO:0000313" key="2">
    <source>
        <dbReference type="Proteomes" id="UP001211872"/>
    </source>
</evidence>
<dbReference type="EMBL" id="CP115396">
    <property type="protein sequence ID" value="WBO83559.1"/>
    <property type="molecule type" value="Genomic_DNA"/>
</dbReference>
<reference evidence="1 2" key="1">
    <citation type="journal article" date="2011" name="Int. J. Syst. Evol. Microbiol.">
        <title>Hymenobacter yonginensis sp. nov., isolated from a mesotrophic artificial lake.</title>
        <authorList>
            <person name="Joung Y."/>
            <person name="Cho S.H."/>
            <person name="Kim H."/>
            <person name="Kim S.B."/>
            <person name="Joh K."/>
        </authorList>
    </citation>
    <scope>NUCLEOTIDE SEQUENCE [LARGE SCALE GENOMIC DNA]</scope>
    <source>
        <strain evidence="1 2">KCTC 22745</strain>
    </source>
</reference>
<dbReference type="RefSeq" id="WP_270125945.1">
    <property type="nucleotide sequence ID" value="NZ_CP115396.1"/>
</dbReference>
<protein>
    <submittedName>
        <fullName evidence="1">Uncharacterized protein</fullName>
    </submittedName>
</protein>
<organism evidence="1 2">
    <name type="scientific">Hymenobacter yonginensis</name>
    <dbReference type="NCBI Taxonomy" id="748197"/>
    <lineage>
        <taxon>Bacteria</taxon>
        <taxon>Pseudomonadati</taxon>
        <taxon>Bacteroidota</taxon>
        <taxon>Cytophagia</taxon>
        <taxon>Cytophagales</taxon>
        <taxon>Hymenobacteraceae</taxon>
        <taxon>Hymenobacter</taxon>
    </lineage>
</organism>
<gene>
    <name evidence="1" type="ORF">O9Z63_14365</name>
</gene>
<keyword evidence="2" id="KW-1185">Reference proteome</keyword>
<name>A0ABY7PLI1_9BACT</name>
<dbReference type="Proteomes" id="UP001211872">
    <property type="component" value="Chromosome"/>
</dbReference>
<sequence>MRCLYLLLLAGAVASCNRQEPVEPKIPICPPLECSDGTYVAGELLVGMHETTTLPQTFQLFNSNRFVIKSVMGPVYISALPADSIDYVVRELNRKSYINTGPWKAVKDGNVYLHYQTRALTVIPRLMDMTEANQQDWLATVQRLALQEQATMVKSCHLGVSLCAEKFWAQLLPQNSLVKWAEINKIARVQPGG</sequence>
<evidence type="ECO:0000313" key="1">
    <source>
        <dbReference type="EMBL" id="WBO83559.1"/>
    </source>
</evidence>
<proteinExistence type="predicted"/>
<dbReference type="PROSITE" id="PS51257">
    <property type="entry name" value="PROKAR_LIPOPROTEIN"/>
    <property type="match status" value="1"/>
</dbReference>
<accession>A0ABY7PLI1</accession>